<feature type="domain" description="D-isomer specific 2-hydroxyacid dehydrogenase NAD-binding" evidence="6">
    <location>
        <begin position="104"/>
        <end position="291"/>
    </location>
</feature>
<dbReference type="Pfam" id="PF02826">
    <property type="entry name" value="2-Hacid_dh_C"/>
    <property type="match status" value="1"/>
</dbReference>
<dbReference type="Gene3D" id="3.40.50.720">
    <property type="entry name" value="NAD(P)-binding Rossmann-like Domain"/>
    <property type="match status" value="2"/>
</dbReference>
<dbReference type="Proteomes" id="UP000316215">
    <property type="component" value="Chromosome"/>
</dbReference>
<dbReference type="EMBL" id="CP022310">
    <property type="protein sequence ID" value="QDI70314.1"/>
    <property type="molecule type" value="Genomic_DNA"/>
</dbReference>
<keyword evidence="3" id="KW-0520">NAD</keyword>
<organism evidence="7 8">
    <name type="scientific">Streptomyces calvus</name>
    <dbReference type="NCBI Taxonomy" id="67282"/>
    <lineage>
        <taxon>Bacteria</taxon>
        <taxon>Bacillati</taxon>
        <taxon>Actinomycetota</taxon>
        <taxon>Actinomycetes</taxon>
        <taxon>Kitasatosporales</taxon>
        <taxon>Streptomycetaceae</taxon>
        <taxon>Streptomyces</taxon>
    </lineage>
</organism>
<evidence type="ECO:0000259" key="5">
    <source>
        <dbReference type="Pfam" id="PF00389"/>
    </source>
</evidence>
<gene>
    <name evidence="7" type="ORF">CD934_17615</name>
</gene>
<dbReference type="GO" id="GO:0016616">
    <property type="term" value="F:oxidoreductase activity, acting on the CH-OH group of donors, NAD or NADP as acceptor"/>
    <property type="evidence" value="ECO:0007669"/>
    <property type="project" value="InterPro"/>
</dbReference>
<evidence type="ECO:0000256" key="3">
    <source>
        <dbReference type="ARBA" id="ARBA00023027"/>
    </source>
</evidence>
<dbReference type="PROSITE" id="PS00671">
    <property type="entry name" value="D_2_HYDROXYACID_DH_3"/>
    <property type="match status" value="1"/>
</dbReference>
<name>A0A514JSI5_9ACTN</name>
<feature type="domain" description="D-isomer specific 2-hydroxyacid dehydrogenase catalytic" evidence="5">
    <location>
        <begin position="6"/>
        <end position="323"/>
    </location>
</feature>
<proteinExistence type="inferred from homology"/>
<accession>A0A514JSI5</accession>
<dbReference type="Pfam" id="PF00389">
    <property type="entry name" value="2-Hacid_dh"/>
    <property type="match status" value="1"/>
</dbReference>
<dbReference type="InterPro" id="IPR006140">
    <property type="entry name" value="D-isomer_DH_NAD-bd"/>
</dbReference>
<dbReference type="InterPro" id="IPR029753">
    <property type="entry name" value="D-isomer_DH_CS"/>
</dbReference>
<evidence type="ECO:0000256" key="4">
    <source>
        <dbReference type="RuleBase" id="RU003719"/>
    </source>
</evidence>
<protein>
    <submittedName>
        <fullName evidence="7">Hydroxyacid dehydrogenase</fullName>
    </submittedName>
</protein>
<dbReference type="PROSITE" id="PS00670">
    <property type="entry name" value="D_2_HYDROXYACID_DH_2"/>
    <property type="match status" value="1"/>
</dbReference>
<dbReference type="RefSeq" id="WP_142232537.1">
    <property type="nucleotide sequence ID" value="NZ_CP022310.1"/>
</dbReference>
<dbReference type="SUPFAM" id="SSF51735">
    <property type="entry name" value="NAD(P)-binding Rossmann-fold domains"/>
    <property type="match status" value="1"/>
</dbReference>
<evidence type="ECO:0000259" key="6">
    <source>
        <dbReference type="Pfam" id="PF02826"/>
    </source>
</evidence>
<reference evidence="7 8" key="1">
    <citation type="submission" date="2017-07" db="EMBL/GenBank/DDBJ databases">
        <title>The Complete Genome of Streptomyces asterosporus-ZSY.</title>
        <authorList>
            <person name="Zhang S."/>
        </authorList>
    </citation>
    <scope>NUCLEOTIDE SEQUENCE [LARGE SCALE GENOMIC DNA]</scope>
    <source>
        <strain evidence="7 8">DSM 41452</strain>
    </source>
</reference>
<evidence type="ECO:0000256" key="2">
    <source>
        <dbReference type="ARBA" id="ARBA00023002"/>
    </source>
</evidence>
<sequence length="329" mass="34024">MSSFYVSDPIHPRVLDELHTMGQVHLGYGPTATPYTAVQDSVEAVMLRAERFTADKIQASSRLKIIARHGVGTDNVDIQAATDAGVWVTVTPGSNARSVAEHVFALTLALARRIPAATAGTAAGQWAAIKPALTGFELQGRTLGLLGFGRIASLTAGIARGFGMPVLVSDPYVAPDTVEQLGARLVPFDDLIAQCDVLSLHAPLTTATKHIIDAAALARMRPGTVLINTARGGLVDEAAVLAGLESGHLGGAALDVLDGEATDMQDPLPHSPELAARLGSLDNLIVTPHIAGQTSQSLLAAGTQALACIQQALAGQDPEHAVNTVSPTA</sequence>
<keyword evidence="8" id="KW-1185">Reference proteome</keyword>
<comment type="similarity">
    <text evidence="1 4">Belongs to the D-isomer specific 2-hydroxyacid dehydrogenase family.</text>
</comment>
<dbReference type="AlphaFoldDB" id="A0A514JSI5"/>
<dbReference type="PANTHER" id="PTHR42789:SF1">
    <property type="entry name" value="D-ISOMER SPECIFIC 2-HYDROXYACID DEHYDROGENASE FAMILY PROTEIN (AFU_ORTHOLOGUE AFUA_6G10090)"/>
    <property type="match status" value="1"/>
</dbReference>
<evidence type="ECO:0000313" key="8">
    <source>
        <dbReference type="Proteomes" id="UP000316215"/>
    </source>
</evidence>
<dbReference type="SUPFAM" id="SSF52283">
    <property type="entry name" value="Formate/glycerate dehydrogenase catalytic domain-like"/>
    <property type="match status" value="1"/>
</dbReference>
<evidence type="ECO:0000313" key="7">
    <source>
        <dbReference type="EMBL" id="QDI70314.1"/>
    </source>
</evidence>
<dbReference type="GO" id="GO:0051287">
    <property type="term" value="F:NAD binding"/>
    <property type="evidence" value="ECO:0007669"/>
    <property type="project" value="InterPro"/>
</dbReference>
<dbReference type="InterPro" id="IPR050857">
    <property type="entry name" value="D-2-hydroxyacid_DH"/>
</dbReference>
<dbReference type="KEGG" id="sast:CD934_17615"/>
<dbReference type="InterPro" id="IPR006139">
    <property type="entry name" value="D-isomer_2_OHA_DH_cat_dom"/>
</dbReference>
<keyword evidence="2 4" id="KW-0560">Oxidoreductase</keyword>
<dbReference type="PANTHER" id="PTHR42789">
    <property type="entry name" value="D-ISOMER SPECIFIC 2-HYDROXYACID DEHYDROGENASE FAMILY PROTEIN (AFU_ORTHOLOGUE AFUA_6G10090)"/>
    <property type="match status" value="1"/>
</dbReference>
<dbReference type="InterPro" id="IPR036291">
    <property type="entry name" value="NAD(P)-bd_dom_sf"/>
</dbReference>
<evidence type="ECO:0000256" key="1">
    <source>
        <dbReference type="ARBA" id="ARBA00005854"/>
    </source>
</evidence>
<dbReference type="CDD" id="cd12173">
    <property type="entry name" value="PGDH_4"/>
    <property type="match status" value="1"/>
</dbReference>